<proteinExistence type="predicted"/>
<dbReference type="InterPro" id="IPR050681">
    <property type="entry name" value="CDF/SLC30A"/>
</dbReference>
<feature type="domain" description="Cation efflux protein transmembrane" evidence="8">
    <location>
        <begin position="25"/>
        <end position="203"/>
    </location>
</feature>
<keyword evidence="3" id="KW-0813">Transport</keyword>
<feature type="transmembrane region" description="Helical" evidence="7">
    <location>
        <begin position="90"/>
        <end position="110"/>
    </location>
</feature>
<keyword evidence="4 7" id="KW-1133">Transmembrane helix</keyword>
<feature type="compositionally biased region" description="Low complexity" evidence="6">
    <location>
        <begin position="233"/>
        <end position="243"/>
    </location>
</feature>
<evidence type="ECO:0000256" key="3">
    <source>
        <dbReference type="ARBA" id="ARBA00022906"/>
    </source>
</evidence>
<dbReference type="Pfam" id="PF01545">
    <property type="entry name" value="Cation_efflux"/>
    <property type="match status" value="1"/>
</dbReference>
<dbReference type="SUPFAM" id="SSF161111">
    <property type="entry name" value="Cation efflux protein transmembrane domain-like"/>
    <property type="match status" value="1"/>
</dbReference>
<dbReference type="GO" id="GO:0005385">
    <property type="term" value="F:zinc ion transmembrane transporter activity"/>
    <property type="evidence" value="ECO:0007669"/>
    <property type="project" value="TreeGrafter"/>
</dbReference>
<dbReference type="AlphaFoldDB" id="A0A7W9EKB8"/>
<comment type="subcellular location">
    <subcellularLocation>
        <location evidence="1">Membrane</location>
        <topology evidence="1">Multi-pass membrane protein</topology>
    </subcellularLocation>
</comment>
<feature type="transmembrane region" description="Helical" evidence="7">
    <location>
        <begin position="155"/>
        <end position="172"/>
    </location>
</feature>
<feature type="region of interest" description="Disordered" evidence="6">
    <location>
        <begin position="206"/>
        <end position="243"/>
    </location>
</feature>
<keyword evidence="3" id="KW-0406">Ion transport</keyword>
<evidence type="ECO:0000313" key="9">
    <source>
        <dbReference type="EMBL" id="MBB5699855.1"/>
    </source>
</evidence>
<organism evidence="9 10">
    <name type="scientific">Sphingomonas yantingensis</name>
    <dbReference type="NCBI Taxonomy" id="1241761"/>
    <lineage>
        <taxon>Bacteria</taxon>
        <taxon>Pseudomonadati</taxon>
        <taxon>Pseudomonadota</taxon>
        <taxon>Alphaproteobacteria</taxon>
        <taxon>Sphingomonadales</taxon>
        <taxon>Sphingomonadaceae</taxon>
        <taxon>Sphingomonas</taxon>
    </lineage>
</organism>
<feature type="transmembrane region" description="Helical" evidence="7">
    <location>
        <begin position="58"/>
        <end position="78"/>
    </location>
</feature>
<keyword evidence="3" id="KW-0864">Zinc transport</keyword>
<comment type="caution">
    <text evidence="9">The sequence shown here is derived from an EMBL/GenBank/DDBJ whole genome shotgun (WGS) entry which is preliminary data.</text>
</comment>
<dbReference type="InterPro" id="IPR027469">
    <property type="entry name" value="Cation_efflux_TMD_sf"/>
</dbReference>
<reference evidence="9 10" key="1">
    <citation type="submission" date="2020-08" db="EMBL/GenBank/DDBJ databases">
        <title>Genomic Encyclopedia of Type Strains, Phase IV (KMG-IV): sequencing the most valuable type-strain genomes for metagenomic binning, comparative biology and taxonomic classification.</title>
        <authorList>
            <person name="Goeker M."/>
        </authorList>
    </citation>
    <scope>NUCLEOTIDE SEQUENCE [LARGE SCALE GENOMIC DNA]</scope>
    <source>
        <strain evidence="9 10">DSM 27244</strain>
    </source>
</reference>
<dbReference type="GO" id="GO:0005886">
    <property type="term" value="C:plasma membrane"/>
    <property type="evidence" value="ECO:0007669"/>
    <property type="project" value="TreeGrafter"/>
</dbReference>
<evidence type="ECO:0000256" key="1">
    <source>
        <dbReference type="ARBA" id="ARBA00004141"/>
    </source>
</evidence>
<feature type="transmembrane region" description="Helical" evidence="7">
    <location>
        <begin position="116"/>
        <end position="135"/>
    </location>
</feature>
<evidence type="ECO:0000259" key="8">
    <source>
        <dbReference type="Pfam" id="PF01545"/>
    </source>
</evidence>
<evidence type="ECO:0000256" key="6">
    <source>
        <dbReference type="SAM" id="MobiDB-lite"/>
    </source>
</evidence>
<evidence type="ECO:0000313" key="10">
    <source>
        <dbReference type="Proteomes" id="UP000557739"/>
    </source>
</evidence>
<dbReference type="PANTHER" id="PTHR11562:SF17">
    <property type="entry name" value="RE54080P-RELATED"/>
    <property type="match status" value="1"/>
</dbReference>
<keyword evidence="3" id="KW-0862">Zinc</keyword>
<accession>A0A7W9EKB8</accession>
<keyword evidence="5 7" id="KW-0472">Membrane</keyword>
<protein>
    <submittedName>
        <fullName evidence="9">Co/Zn/Cd efflux system component</fullName>
    </submittedName>
</protein>
<keyword evidence="10" id="KW-1185">Reference proteome</keyword>
<sequence length="243" mass="24714">MAGGCCGGCAAPTDRDDDRAWRRVLWIALAINAGMFGVEVVAGVAAHSASLKADALDFLGDAANYAISLGVAGMALHWRARAALAKGVSLLLLGLWVLGYTVWMAASGTLPGAETMGVVGVAALIANMACAALLWRHRGGDANRQSVWICSRNDAIGNVAVVAAAFGVFGTGTGWPDIAVAAILAGLGVSGGWQIIRKACVELAQSPPNRKRTPPLMVRPSSGPQASTVHAPSGARRGSSSGS</sequence>
<keyword evidence="2 7" id="KW-0812">Transmembrane</keyword>
<dbReference type="PANTHER" id="PTHR11562">
    <property type="entry name" value="CATION EFFLUX PROTEIN/ ZINC TRANSPORTER"/>
    <property type="match status" value="1"/>
</dbReference>
<name>A0A7W9EKB8_9SPHN</name>
<dbReference type="EMBL" id="JACIJJ010000006">
    <property type="protein sequence ID" value="MBB5699855.1"/>
    <property type="molecule type" value="Genomic_DNA"/>
</dbReference>
<dbReference type="Proteomes" id="UP000557739">
    <property type="component" value="Unassembled WGS sequence"/>
</dbReference>
<dbReference type="Gene3D" id="1.20.1510.10">
    <property type="entry name" value="Cation efflux protein transmembrane domain"/>
    <property type="match status" value="1"/>
</dbReference>
<evidence type="ECO:0000256" key="4">
    <source>
        <dbReference type="ARBA" id="ARBA00022989"/>
    </source>
</evidence>
<feature type="transmembrane region" description="Helical" evidence="7">
    <location>
        <begin position="178"/>
        <end position="196"/>
    </location>
</feature>
<dbReference type="InterPro" id="IPR058533">
    <property type="entry name" value="Cation_efflux_TM"/>
</dbReference>
<feature type="transmembrane region" description="Helical" evidence="7">
    <location>
        <begin position="24"/>
        <end position="46"/>
    </location>
</feature>
<gene>
    <name evidence="9" type="ORF">FHR19_003232</name>
</gene>
<evidence type="ECO:0000256" key="5">
    <source>
        <dbReference type="ARBA" id="ARBA00023136"/>
    </source>
</evidence>
<evidence type="ECO:0000256" key="2">
    <source>
        <dbReference type="ARBA" id="ARBA00022692"/>
    </source>
</evidence>
<evidence type="ECO:0000256" key="7">
    <source>
        <dbReference type="SAM" id="Phobius"/>
    </source>
</evidence>